<dbReference type="EMBL" id="QTTN01000011">
    <property type="protein sequence ID" value="REE86205.1"/>
    <property type="molecule type" value="Genomic_DNA"/>
</dbReference>
<evidence type="ECO:0000313" key="3">
    <source>
        <dbReference type="EMBL" id="REE86205.1"/>
    </source>
</evidence>
<dbReference type="AlphaFoldDB" id="A0A3D9S6X8"/>
<comment type="caution">
    <text evidence="3">The sequence shown here is derived from an EMBL/GenBank/DDBJ whole genome shotgun (WGS) entry which is preliminary data.</text>
</comment>
<dbReference type="Pfam" id="PF01408">
    <property type="entry name" value="GFO_IDH_MocA"/>
    <property type="match status" value="1"/>
</dbReference>
<keyword evidence="4" id="KW-1185">Reference proteome</keyword>
<dbReference type="Gene3D" id="3.40.50.720">
    <property type="entry name" value="NAD(P)-binding Rossmann-like Domain"/>
    <property type="match status" value="1"/>
</dbReference>
<organism evidence="3 4">
    <name type="scientific">Paenibacillus taihuensis</name>
    <dbReference type="NCBI Taxonomy" id="1156355"/>
    <lineage>
        <taxon>Bacteria</taxon>
        <taxon>Bacillati</taxon>
        <taxon>Bacillota</taxon>
        <taxon>Bacilli</taxon>
        <taxon>Bacillales</taxon>
        <taxon>Paenibacillaceae</taxon>
        <taxon>Paenibacillus</taxon>
    </lineage>
</organism>
<dbReference type="InterPro" id="IPR051317">
    <property type="entry name" value="Gfo/Idh/MocA_oxidoreduct"/>
</dbReference>
<dbReference type="InterPro" id="IPR055170">
    <property type="entry name" value="GFO_IDH_MocA-like_dom"/>
</dbReference>
<evidence type="ECO:0000313" key="4">
    <source>
        <dbReference type="Proteomes" id="UP000256304"/>
    </source>
</evidence>
<sequence length="354" mass="40237">MVWRIGLVGTGYWSEKHLQAWSRIPNVKIAALCNRSRDKMVEKARRYGVPETQLYGTPEEMLEQADIDVVDIVTGPETHPAFVEMAVKAGKHVLCQKPFAESYEEAQRMVQAAADAGVRLMVTENWRWLSIFQTMKRVLDEGELGRVLAARYLHSDYFTMRMSPDMKLPQPFLAQMPRLLFYEMGVHWFDTWRFLLGEPKRLYAELQHNSPHVVGEDSGIVTLGHDGFYGILDMSWATRRELHGALEPDIVLAHHVEQFVIDGDRATLKLYGDGSIAIIDNNGGKRVISGPTDLDHEESHYRLSSHFIQCMESGEPFQTSGEDNLRTLRLTFSAYESARTHQAISFESHAAEGV</sequence>
<reference evidence="3 4" key="1">
    <citation type="submission" date="2018-08" db="EMBL/GenBank/DDBJ databases">
        <title>Genomic Encyclopedia of Type Strains, Phase III (KMG-III): the genomes of soil and plant-associated and newly described type strains.</title>
        <authorList>
            <person name="Whitman W."/>
        </authorList>
    </citation>
    <scope>NUCLEOTIDE SEQUENCE [LARGE SCALE GENOMIC DNA]</scope>
    <source>
        <strain evidence="3 4">CGMCC 1.10966</strain>
    </source>
</reference>
<dbReference type="GO" id="GO:0000166">
    <property type="term" value="F:nucleotide binding"/>
    <property type="evidence" value="ECO:0007669"/>
    <property type="project" value="InterPro"/>
</dbReference>
<dbReference type="Gene3D" id="3.30.360.10">
    <property type="entry name" value="Dihydrodipicolinate Reductase, domain 2"/>
    <property type="match status" value="1"/>
</dbReference>
<name>A0A3D9S6X8_9BACL</name>
<dbReference type="SUPFAM" id="SSF51735">
    <property type="entry name" value="NAD(P)-binding Rossmann-fold domains"/>
    <property type="match status" value="1"/>
</dbReference>
<gene>
    <name evidence="3" type="ORF">A8990_111102</name>
</gene>
<dbReference type="Pfam" id="PF22725">
    <property type="entry name" value="GFO_IDH_MocA_C3"/>
    <property type="match status" value="1"/>
</dbReference>
<evidence type="ECO:0000259" key="2">
    <source>
        <dbReference type="Pfam" id="PF22725"/>
    </source>
</evidence>
<dbReference type="OrthoDB" id="9795543at2"/>
<protein>
    <submittedName>
        <fullName evidence="3">Putative dehydrogenase</fullName>
    </submittedName>
</protein>
<dbReference type="PANTHER" id="PTHR43708:SF8">
    <property type="entry name" value="OXIDOREDUCTASE"/>
    <property type="match status" value="1"/>
</dbReference>
<dbReference type="RefSeq" id="WP_116189218.1">
    <property type="nucleotide sequence ID" value="NZ_QTTN01000011.1"/>
</dbReference>
<dbReference type="PANTHER" id="PTHR43708">
    <property type="entry name" value="CONSERVED EXPRESSED OXIDOREDUCTASE (EUROFUNG)"/>
    <property type="match status" value="1"/>
</dbReference>
<feature type="domain" description="GFO/IDH/MocA-like oxidoreductase" evidence="2">
    <location>
        <begin position="132"/>
        <end position="256"/>
    </location>
</feature>
<proteinExistence type="predicted"/>
<dbReference type="InterPro" id="IPR036291">
    <property type="entry name" value="NAD(P)-bd_dom_sf"/>
</dbReference>
<dbReference type="Proteomes" id="UP000256304">
    <property type="component" value="Unassembled WGS sequence"/>
</dbReference>
<dbReference type="SUPFAM" id="SSF55347">
    <property type="entry name" value="Glyceraldehyde-3-phosphate dehydrogenase-like, C-terminal domain"/>
    <property type="match status" value="1"/>
</dbReference>
<accession>A0A3D9S6X8</accession>
<feature type="domain" description="Gfo/Idh/MocA-like oxidoreductase N-terminal" evidence="1">
    <location>
        <begin position="4"/>
        <end position="123"/>
    </location>
</feature>
<evidence type="ECO:0000259" key="1">
    <source>
        <dbReference type="Pfam" id="PF01408"/>
    </source>
</evidence>
<dbReference type="InterPro" id="IPR000683">
    <property type="entry name" value="Gfo/Idh/MocA-like_OxRdtase_N"/>
</dbReference>